<dbReference type="Pfam" id="PF09994">
    <property type="entry name" value="T6SS_Tle1-like_cat"/>
    <property type="match status" value="1"/>
</dbReference>
<dbReference type="Proteomes" id="UP000625316">
    <property type="component" value="Unassembled WGS sequence"/>
</dbReference>
<comment type="caution">
    <text evidence="2">The sequence shown here is derived from an EMBL/GenBank/DDBJ whole genome shotgun (WGS) entry which is preliminary data.</text>
</comment>
<evidence type="ECO:0000313" key="2">
    <source>
        <dbReference type="EMBL" id="MBE9033075.1"/>
    </source>
</evidence>
<sequence>MPKRLIICCDGTWNKFDEQTPSNLRRLTQLIKPSASDGTVQSIRYQEGIGTRWYDKLPGGAFGAGIDQKIQDVYQFLCLNYEPGDEIYLFGYSRGAYTVRSLGGLIDCIGLLTPNNTGKIAAAYKIYRIPQADQRQAAAADFQATHQTHARVPIALLGCWDTVGALGIPDLIPNLPIDYWVNKPYRFHDTNLSPLIQHALHATALDEQHKVFALTPMQVPAGSPTQLRQMWFPGDHARVGLSFSRGLADLTLDWLIRSIDDFDLGLEFDRSKVNALRPNALDATIPDLYAQRKRLSISFLTLPGLQVREIAAAPNPANRLQAFHPGVTERWCQDPNYRPKSLLDQGWRSMFNDAC</sequence>
<evidence type="ECO:0000313" key="3">
    <source>
        <dbReference type="Proteomes" id="UP000625316"/>
    </source>
</evidence>
<organism evidence="2 3">
    <name type="scientific">Romeriopsis navalis LEGE 11480</name>
    <dbReference type="NCBI Taxonomy" id="2777977"/>
    <lineage>
        <taxon>Bacteria</taxon>
        <taxon>Bacillati</taxon>
        <taxon>Cyanobacteriota</taxon>
        <taxon>Cyanophyceae</taxon>
        <taxon>Leptolyngbyales</taxon>
        <taxon>Leptolyngbyaceae</taxon>
        <taxon>Romeriopsis</taxon>
        <taxon>Romeriopsis navalis</taxon>
    </lineage>
</organism>
<accession>A0A928VRA9</accession>
<protein>
    <submittedName>
        <fullName evidence="2">DUF2235 domain-containing protein</fullName>
    </submittedName>
</protein>
<evidence type="ECO:0000259" key="1">
    <source>
        <dbReference type="Pfam" id="PF09994"/>
    </source>
</evidence>
<feature type="domain" description="T6SS Phospholipase effector Tle1-like catalytic" evidence="1">
    <location>
        <begin position="3"/>
        <end position="257"/>
    </location>
</feature>
<dbReference type="InterPro" id="IPR029058">
    <property type="entry name" value="AB_hydrolase_fold"/>
</dbReference>
<dbReference type="PANTHER" id="PTHR33840:SF1">
    <property type="entry name" value="TLE1 PHOSPHOLIPASE DOMAIN-CONTAINING PROTEIN"/>
    <property type="match status" value="1"/>
</dbReference>
<keyword evidence="3" id="KW-1185">Reference proteome</keyword>
<proteinExistence type="predicted"/>
<reference evidence="2" key="1">
    <citation type="submission" date="2020-10" db="EMBL/GenBank/DDBJ databases">
        <authorList>
            <person name="Castelo-Branco R."/>
            <person name="Eusebio N."/>
            <person name="Adriana R."/>
            <person name="Vieira A."/>
            <person name="Brugerolle De Fraissinette N."/>
            <person name="Rezende De Castro R."/>
            <person name="Schneider M.P."/>
            <person name="Vasconcelos V."/>
            <person name="Leao P.N."/>
        </authorList>
    </citation>
    <scope>NUCLEOTIDE SEQUENCE</scope>
    <source>
        <strain evidence="2">LEGE 11480</strain>
    </source>
</reference>
<dbReference type="PANTHER" id="PTHR33840">
    <property type="match status" value="1"/>
</dbReference>
<dbReference type="AlphaFoldDB" id="A0A928VRA9"/>
<dbReference type="InterPro" id="IPR018712">
    <property type="entry name" value="Tle1-like_cat"/>
</dbReference>
<dbReference type="EMBL" id="JADEXQ010000149">
    <property type="protein sequence ID" value="MBE9033075.1"/>
    <property type="molecule type" value="Genomic_DNA"/>
</dbReference>
<dbReference type="SUPFAM" id="SSF53474">
    <property type="entry name" value="alpha/beta-Hydrolases"/>
    <property type="match status" value="1"/>
</dbReference>
<name>A0A928VRA9_9CYAN</name>
<dbReference type="RefSeq" id="WP_264327887.1">
    <property type="nucleotide sequence ID" value="NZ_JADEXQ010000149.1"/>
</dbReference>
<gene>
    <name evidence="2" type="ORF">IQ266_25385</name>
</gene>